<dbReference type="AlphaFoldDB" id="A0A0A3A8L8"/>
<evidence type="ECO:0000313" key="2">
    <source>
        <dbReference type="Proteomes" id="UP000030554"/>
    </source>
</evidence>
<evidence type="ECO:0000313" key="1">
    <source>
        <dbReference type="EMBL" id="KGQ64087.1"/>
    </source>
</evidence>
<sequence>MNNKWIKRINFDLPIELIAYQYNERIPSIISFVPNLENISLSRKEAKLFLNWLFSGLTSKYWKQYVIEGQQCYVDDKTDRCPYVIMMPLVVFRYEFCQWSKEKTSQDMQLLLNILFMKTISWRKSQADTIAITFYLES</sequence>
<protein>
    <submittedName>
        <fullName evidence="1">Uncharacterized protein</fullName>
    </submittedName>
</protein>
<dbReference type="EMBL" id="JPJQ01000001">
    <property type="protein sequence ID" value="KGQ64087.1"/>
    <property type="molecule type" value="Genomic_DNA"/>
</dbReference>
<dbReference type="RefSeq" id="WP_021462025.1">
    <property type="nucleotide sequence ID" value="NZ_JPJQ01000001.1"/>
</dbReference>
<accession>A0A0A3A8L8</accession>
<organism evidence="1 2">
    <name type="scientific">Gallibacterium anatis 4895</name>
    <dbReference type="NCBI Taxonomy" id="1396510"/>
    <lineage>
        <taxon>Bacteria</taxon>
        <taxon>Pseudomonadati</taxon>
        <taxon>Pseudomonadota</taxon>
        <taxon>Gammaproteobacteria</taxon>
        <taxon>Pasteurellales</taxon>
        <taxon>Pasteurellaceae</taxon>
        <taxon>Gallibacterium</taxon>
    </lineage>
</organism>
<reference evidence="1 2" key="1">
    <citation type="submission" date="2014-07" db="EMBL/GenBank/DDBJ databases">
        <title>Chaperone-usher fimbriae in a diverse selection of Gallibacterium genomes.</title>
        <authorList>
            <person name="Kudirkiene E."/>
            <person name="Bager R.J."/>
            <person name="Johnson T.J."/>
            <person name="Bojesen A.M."/>
        </authorList>
    </citation>
    <scope>NUCLEOTIDE SEQUENCE [LARGE SCALE GENOMIC DNA]</scope>
    <source>
        <strain evidence="1 2">4895</strain>
    </source>
</reference>
<comment type="caution">
    <text evidence="1">The sequence shown here is derived from an EMBL/GenBank/DDBJ whole genome shotgun (WGS) entry which is preliminary data.</text>
</comment>
<name>A0A0A3A8L8_9PAST</name>
<gene>
    <name evidence="1" type="ORF">IO48_00315</name>
</gene>
<dbReference type="Proteomes" id="UP000030554">
    <property type="component" value="Unassembled WGS sequence"/>
</dbReference>
<proteinExistence type="predicted"/>